<organism evidence="1 2">
    <name type="scientific">Cetraspora pellucida</name>
    <dbReference type="NCBI Taxonomy" id="1433469"/>
    <lineage>
        <taxon>Eukaryota</taxon>
        <taxon>Fungi</taxon>
        <taxon>Fungi incertae sedis</taxon>
        <taxon>Mucoromycota</taxon>
        <taxon>Glomeromycotina</taxon>
        <taxon>Glomeromycetes</taxon>
        <taxon>Diversisporales</taxon>
        <taxon>Gigasporaceae</taxon>
        <taxon>Cetraspora</taxon>
    </lineage>
</organism>
<evidence type="ECO:0000313" key="2">
    <source>
        <dbReference type="Proteomes" id="UP000789366"/>
    </source>
</evidence>
<sequence>QKEFENLTSPSFSALIKNFKEILKKNYSSKIYYRYNFNCNITNYLSLQI</sequence>
<feature type="non-terminal residue" evidence="1">
    <location>
        <position position="1"/>
    </location>
</feature>
<proteinExistence type="predicted"/>
<reference evidence="1" key="1">
    <citation type="submission" date="2021-06" db="EMBL/GenBank/DDBJ databases">
        <authorList>
            <person name="Kallberg Y."/>
            <person name="Tangrot J."/>
            <person name="Rosling A."/>
        </authorList>
    </citation>
    <scope>NUCLEOTIDE SEQUENCE</scope>
    <source>
        <strain evidence="1">28 12/20/2015</strain>
    </source>
</reference>
<name>A0ACA9RN80_9GLOM</name>
<evidence type="ECO:0000313" key="1">
    <source>
        <dbReference type="EMBL" id="CAG8799340.1"/>
    </source>
</evidence>
<gene>
    <name evidence="1" type="ORF">SPELUC_LOCUS17918</name>
</gene>
<protein>
    <submittedName>
        <fullName evidence="1">5583_t:CDS:1</fullName>
    </submittedName>
</protein>
<dbReference type="EMBL" id="CAJVPW010078086">
    <property type="protein sequence ID" value="CAG8799340.1"/>
    <property type="molecule type" value="Genomic_DNA"/>
</dbReference>
<accession>A0ACA9RN80</accession>
<dbReference type="Proteomes" id="UP000789366">
    <property type="component" value="Unassembled WGS sequence"/>
</dbReference>
<feature type="non-terminal residue" evidence="1">
    <location>
        <position position="49"/>
    </location>
</feature>
<keyword evidence="2" id="KW-1185">Reference proteome</keyword>
<comment type="caution">
    <text evidence="1">The sequence shown here is derived from an EMBL/GenBank/DDBJ whole genome shotgun (WGS) entry which is preliminary data.</text>
</comment>